<keyword evidence="11" id="KW-1185">Reference proteome</keyword>
<dbReference type="PANTHER" id="PTHR13678">
    <property type="entry name" value="VACUOLAR PROTEIN SORTING-ASSOCIATED PROTEIN 37"/>
    <property type="match status" value="1"/>
</dbReference>
<evidence type="ECO:0000256" key="8">
    <source>
        <dbReference type="SAM" id="MobiDB-lite"/>
    </source>
</evidence>
<accession>A0AAQ3N9U1</accession>
<evidence type="ECO:0000256" key="1">
    <source>
        <dbReference type="ARBA" id="ARBA00004177"/>
    </source>
</evidence>
<keyword evidence="4" id="KW-0967">Endosome</keyword>
<dbReference type="GO" id="GO:0006623">
    <property type="term" value="P:protein targeting to vacuole"/>
    <property type="evidence" value="ECO:0007669"/>
    <property type="project" value="TreeGrafter"/>
</dbReference>
<gene>
    <name evidence="10" type="ORF">V8G54_018802</name>
</gene>
<evidence type="ECO:0000256" key="3">
    <source>
        <dbReference type="ARBA" id="ARBA00022448"/>
    </source>
</evidence>
<dbReference type="PROSITE" id="PS51314">
    <property type="entry name" value="VPS37_C"/>
    <property type="match status" value="1"/>
</dbReference>
<feature type="coiled-coil region" evidence="7">
    <location>
        <begin position="137"/>
        <end position="191"/>
    </location>
</feature>
<organism evidence="10 11">
    <name type="scientific">Vigna mungo</name>
    <name type="common">Black gram</name>
    <name type="synonym">Phaseolus mungo</name>
    <dbReference type="NCBI Taxonomy" id="3915"/>
    <lineage>
        <taxon>Eukaryota</taxon>
        <taxon>Viridiplantae</taxon>
        <taxon>Streptophyta</taxon>
        <taxon>Embryophyta</taxon>
        <taxon>Tracheophyta</taxon>
        <taxon>Spermatophyta</taxon>
        <taxon>Magnoliopsida</taxon>
        <taxon>eudicotyledons</taxon>
        <taxon>Gunneridae</taxon>
        <taxon>Pentapetalae</taxon>
        <taxon>rosids</taxon>
        <taxon>fabids</taxon>
        <taxon>Fabales</taxon>
        <taxon>Fabaceae</taxon>
        <taxon>Papilionoideae</taxon>
        <taxon>50 kb inversion clade</taxon>
        <taxon>NPAAA clade</taxon>
        <taxon>indigoferoid/millettioid clade</taxon>
        <taxon>Phaseoleae</taxon>
        <taxon>Vigna</taxon>
    </lineage>
</organism>
<dbReference type="InterPro" id="IPR029012">
    <property type="entry name" value="Helix_hairpin_bin_sf"/>
</dbReference>
<evidence type="ECO:0000256" key="6">
    <source>
        <dbReference type="PROSITE-ProRule" id="PRU00646"/>
    </source>
</evidence>
<keyword evidence="5 6" id="KW-0653">Protein transport</keyword>
<feature type="domain" description="VPS37 C-terminal" evidence="9">
    <location>
        <begin position="148"/>
        <end position="237"/>
    </location>
</feature>
<dbReference type="Proteomes" id="UP001374535">
    <property type="component" value="Chromosome 6"/>
</dbReference>
<keyword evidence="3 6" id="KW-0813">Transport</keyword>
<feature type="region of interest" description="Disordered" evidence="8">
    <location>
        <begin position="1"/>
        <end position="54"/>
    </location>
</feature>
<evidence type="ECO:0000256" key="5">
    <source>
        <dbReference type="ARBA" id="ARBA00022927"/>
    </source>
</evidence>
<dbReference type="InterPro" id="IPR037202">
    <property type="entry name" value="ESCRT_assembly_dom"/>
</dbReference>
<evidence type="ECO:0000313" key="11">
    <source>
        <dbReference type="Proteomes" id="UP001374535"/>
    </source>
</evidence>
<evidence type="ECO:0000259" key="9">
    <source>
        <dbReference type="PROSITE" id="PS51314"/>
    </source>
</evidence>
<reference evidence="10 11" key="1">
    <citation type="journal article" date="2023" name="Life. Sci Alliance">
        <title>Evolutionary insights into 3D genome organization and epigenetic landscape of Vigna mungo.</title>
        <authorList>
            <person name="Junaid A."/>
            <person name="Singh B."/>
            <person name="Bhatia S."/>
        </authorList>
    </citation>
    <scope>NUCLEOTIDE SEQUENCE [LARGE SCALE GENOMIC DNA]</scope>
    <source>
        <strain evidence="10">Urdbean</strain>
    </source>
</reference>
<dbReference type="InterPro" id="IPR009851">
    <property type="entry name" value="Mod_r"/>
</dbReference>
<dbReference type="PANTHER" id="PTHR13678:SF2">
    <property type="entry name" value="VACUOLAR PROTEIN SORTING-ASSOCIATED PROTEIN 37A"/>
    <property type="match status" value="1"/>
</dbReference>
<dbReference type="Gene3D" id="1.10.287.660">
    <property type="entry name" value="Helix hairpin bin"/>
    <property type="match status" value="1"/>
</dbReference>
<evidence type="ECO:0000256" key="2">
    <source>
        <dbReference type="ARBA" id="ARBA00007617"/>
    </source>
</evidence>
<evidence type="ECO:0000313" key="10">
    <source>
        <dbReference type="EMBL" id="WVZ05456.1"/>
    </source>
</evidence>
<dbReference type="SUPFAM" id="SSF140111">
    <property type="entry name" value="Endosomal sorting complex assembly domain"/>
    <property type="match status" value="1"/>
</dbReference>
<dbReference type="GO" id="GO:0006612">
    <property type="term" value="P:protein targeting to membrane"/>
    <property type="evidence" value="ECO:0007669"/>
    <property type="project" value="TreeGrafter"/>
</dbReference>
<dbReference type="EMBL" id="CP144695">
    <property type="protein sequence ID" value="WVZ05456.1"/>
    <property type="molecule type" value="Genomic_DNA"/>
</dbReference>
<dbReference type="Pfam" id="PF07200">
    <property type="entry name" value="Mod_r"/>
    <property type="match status" value="1"/>
</dbReference>
<evidence type="ECO:0000256" key="4">
    <source>
        <dbReference type="ARBA" id="ARBA00022753"/>
    </source>
</evidence>
<comment type="similarity">
    <text evidence="2">Belongs to the VPS37 family.</text>
</comment>
<proteinExistence type="inferred from homology"/>
<dbReference type="GO" id="GO:0043162">
    <property type="term" value="P:ubiquitin-dependent protein catabolic process via the multivesicular body sorting pathway"/>
    <property type="evidence" value="ECO:0007669"/>
    <property type="project" value="TreeGrafter"/>
</dbReference>
<protein>
    <recommendedName>
        <fullName evidence="9">VPS37 C-terminal domain-containing protein</fullName>
    </recommendedName>
</protein>
<keyword evidence="7" id="KW-0175">Coiled coil</keyword>
<sequence>MRRGSQEQQSQDGSSQSQSWYPPSVVSSPSSSRPATPSGSSSSLPHRPSSHVPPSEAAGIIAVLKDKSVDELRKLLSDKDAYQQFLHSLDQVKIQTNLKDELCKENLQLAVETKLLPSTEENLQKEPRIMELRNQCRIIRTTELAAAKEKLNELEKQKEEMLKLNSPASLVQRIQESANKTEEESDNLHQHFLDGEIDLGAFLQKYKKLRTTYHKKTLIHLAAKTSTLILVKDTCHLLYKVAVAGIQQSTINEIVRICTACDCSLQSHSRVVSTEMRIVELDTRLSTTEVSGDVANVIWRRHQPHRASFCIQFLAIDILFHTQVVLP</sequence>
<evidence type="ECO:0000256" key="7">
    <source>
        <dbReference type="SAM" id="Coils"/>
    </source>
</evidence>
<comment type="subcellular location">
    <subcellularLocation>
        <location evidence="1">Endosome</location>
    </subcellularLocation>
</comment>
<dbReference type="GO" id="GO:0000813">
    <property type="term" value="C:ESCRT I complex"/>
    <property type="evidence" value="ECO:0007669"/>
    <property type="project" value="TreeGrafter"/>
</dbReference>
<name>A0AAQ3N9U1_VIGMU</name>
<dbReference type="AlphaFoldDB" id="A0AAQ3N9U1"/>